<dbReference type="AlphaFoldDB" id="A6FYC8"/>
<keyword evidence="9" id="KW-1185">Reference proteome</keyword>
<proteinExistence type="predicted"/>
<evidence type="ECO:0000256" key="3">
    <source>
        <dbReference type="ARBA" id="ARBA00023237"/>
    </source>
</evidence>
<feature type="compositionally biased region" description="Acidic residues" evidence="5">
    <location>
        <begin position="131"/>
        <end position="145"/>
    </location>
</feature>
<dbReference type="InterPro" id="IPR036737">
    <property type="entry name" value="OmpA-like_sf"/>
</dbReference>
<dbReference type="Proteomes" id="UP000005801">
    <property type="component" value="Unassembled WGS sequence"/>
</dbReference>
<feature type="compositionally biased region" description="Acidic residues" evidence="5">
    <location>
        <begin position="214"/>
        <end position="230"/>
    </location>
</feature>
<dbReference type="RefSeq" id="WP_006969477.1">
    <property type="nucleotide sequence ID" value="NZ_ABCS01000003.1"/>
</dbReference>
<dbReference type="PROSITE" id="PS00018">
    <property type="entry name" value="EF_HAND_1"/>
    <property type="match status" value="1"/>
</dbReference>
<dbReference type="InterPro" id="IPR006664">
    <property type="entry name" value="OMP_bac"/>
</dbReference>
<dbReference type="EMBL" id="ABCS01000003">
    <property type="protein sequence ID" value="EDM81507.1"/>
    <property type="molecule type" value="Genomic_DNA"/>
</dbReference>
<keyword evidence="2 4" id="KW-0472">Membrane</keyword>
<dbReference type="PRINTS" id="PR01021">
    <property type="entry name" value="OMPADOMAIN"/>
</dbReference>
<dbReference type="InterPro" id="IPR018247">
    <property type="entry name" value="EF_Hand_1_Ca_BS"/>
</dbReference>
<dbReference type="PRINTS" id="PR01023">
    <property type="entry name" value="NAFLGMOTY"/>
</dbReference>
<dbReference type="Pfam" id="PF00691">
    <property type="entry name" value="OmpA"/>
    <property type="match status" value="1"/>
</dbReference>
<sequence>MRERFANLAVPSLALLLLLPSCAGQKLEGDVLGTQTRLQDAIADGSKTIGCAPKETALAEANVKFAEEALRMGEYYRGKEHVQLAAKYTEIAELKTDPVRCHAPGQVVAAAEPKAGDRDGDGYDDDVDSCPDEAEDFDAFEDEDGCPDRDNDKDGVLDAAEFENGVWTNNDQKDGVDCRNDPEDIDEFEDEDGCPDPDNDQDGILDVDDKCPIDPEDIDQFEDEDGCPELDNDKDGILDVDDQCPLDPEDIDGEEDEDGCPDLAVKVDPCAIKLDGKIMFDSGKYDLKSRKFADSNSKLLDDVYTVLNTNPDITIEIGGHTDSKGSSRSNQRLSENRVKSVREYLVDKGIDGSRITFKGYGEDVPVDTNRTKEGRENNRRVEILRTDNPECNNQK</sequence>
<organism evidence="8 9">
    <name type="scientific">Plesiocystis pacifica SIR-1</name>
    <dbReference type="NCBI Taxonomy" id="391625"/>
    <lineage>
        <taxon>Bacteria</taxon>
        <taxon>Pseudomonadati</taxon>
        <taxon>Myxococcota</taxon>
        <taxon>Polyangia</taxon>
        <taxon>Nannocystales</taxon>
        <taxon>Nannocystaceae</taxon>
        <taxon>Plesiocystis</taxon>
    </lineage>
</organism>
<evidence type="ECO:0000256" key="5">
    <source>
        <dbReference type="SAM" id="MobiDB-lite"/>
    </source>
</evidence>
<evidence type="ECO:0000259" key="7">
    <source>
        <dbReference type="PROSITE" id="PS51123"/>
    </source>
</evidence>
<keyword evidence="6" id="KW-0732">Signal</keyword>
<evidence type="ECO:0000256" key="6">
    <source>
        <dbReference type="SAM" id="SignalP"/>
    </source>
</evidence>
<dbReference type="InterPro" id="IPR050330">
    <property type="entry name" value="Bact_OuterMem_StrucFunc"/>
</dbReference>
<dbReference type="CDD" id="cd07185">
    <property type="entry name" value="OmpA_C-like"/>
    <property type="match status" value="1"/>
</dbReference>
<comment type="subcellular location">
    <subcellularLocation>
        <location evidence="1">Cell outer membrane</location>
    </subcellularLocation>
</comment>
<dbReference type="PANTHER" id="PTHR30329:SF21">
    <property type="entry name" value="LIPOPROTEIN YIAD-RELATED"/>
    <property type="match status" value="1"/>
</dbReference>
<feature type="compositionally biased region" description="Basic and acidic residues" evidence="5">
    <location>
        <begin position="146"/>
        <end position="156"/>
    </location>
</feature>
<gene>
    <name evidence="8" type="ORF">PPSIR1_39990</name>
</gene>
<dbReference type="Gene3D" id="3.30.1330.60">
    <property type="entry name" value="OmpA-like domain"/>
    <property type="match status" value="1"/>
</dbReference>
<evidence type="ECO:0000256" key="4">
    <source>
        <dbReference type="PROSITE-ProRule" id="PRU00473"/>
    </source>
</evidence>
<protein>
    <submittedName>
        <fullName evidence="8">OmpA domain protein</fullName>
    </submittedName>
</protein>
<dbReference type="GO" id="GO:0009279">
    <property type="term" value="C:cell outer membrane"/>
    <property type="evidence" value="ECO:0007669"/>
    <property type="project" value="UniProtKB-SubCell"/>
</dbReference>
<evidence type="ECO:0000256" key="1">
    <source>
        <dbReference type="ARBA" id="ARBA00004442"/>
    </source>
</evidence>
<feature type="compositionally biased region" description="Acidic residues" evidence="5">
    <location>
        <begin position="183"/>
        <end position="206"/>
    </location>
</feature>
<feature type="domain" description="OmpA-like" evidence="7">
    <location>
        <begin position="267"/>
        <end position="389"/>
    </location>
</feature>
<reference evidence="8 9" key="1">
    <citation type="submission" date="2007-06" db="EMBL/GenBank/DDBJ databases">
        <authorList>
            <person name="Shimkets L."/>
            <person name="Ferriera S."/>
            <person name="Johnson J."/>
            <person name="Kravitz S."/>
            <person name="Beeson K."/>
            <person name="Sutton G."/>
            <person name="Rogers Y.-H."/>
            <person name="Friedman R."/>
            <person name="Frazier M."/>
            <person name="Venter J.C."/>
        </authorList>
    </citation>
    <scope>NUCLEOTIDE SEQUENCE [LARGE SCALE GENOMIC DNA]</scope>
    <source>
        <strain evidence="8 9">SIR-1</strain>
    </source>
</reference>
<dbReference type="InterPro" id="IPR006665">
    <property type="entry name" value="OmpA-like"/>
</dbReference>
<dbReference type="STRING" id="391625.PPSIR1_39990"/>
<feature type="signal peptide" evidence="6">
    <location>
        <begin position="1"/>
        <end position="23"/>
    </location>
</feature>
<keyword evidence="3" id="KW-0998">Cell outer membrane</keyword>
<evidence type="ECO:0000313" key="9">
    <source>
        <dbReference type="Proteomes" id="UP000005801"/>
    </source>
</evidence>
<dbReference type="PANTHER" id="PTHR30329">
    <property type="entry name" value="STATOR ELEMENT OF FLAGELLAR MOTOR COMPLEX"/>
    <property type="match status" value="1"/>
</dbReference>
<accession>A6FYC8</accession>
<comment type="caution">
    <text evidence="8">The sequence shown here is derived from an EMBL/GenBank/DDBJ whole genome shotgun (WGS) entry which is preliminary data.</text>
</comment>
<evidence type="ECO:0000256" key="2">
    <source>
        <dbReference type="ARBA" id="ARBA00023136"/>
    </source>
</evidence>
<evidence type="ECO:0000313" key="8">
    <source>
        <dbReference type="EMBL" id="EDM81507.1"/>
    </source>
</evidence>
<feature type="chain" id="PRO_5002694892" evidence="6">
    <location>
        <begin position="24"/>
        <end position="395"/>
    </location>
</feature>
<name>A6FYC8_9BACT</name>
<dbReference type="PROSITE" id="PS51123">
    <property type="entry name" value="OMPA_2"/>
    <property type="match status" value="1"/>
</dbReference>
<dbReference type="eggNOG" id="COG2885">
    <property type="taxonomic scope" value="Bacteria"/>
</dbReference>
<feature type="compositionally biased region" description="Basic and acidic residues" evidence="5">
    <location>
        <begin position="171"/>
        <end position="182"/>
    </location>
</feature>
<dbReference type="OrthoDB" id="9805566at2"/>
<dbReference type="SUPFAM" id="SSF103088">
    <property type="entry name" value="OmpA-like"/>
    <property type="match status" value="1"/>
</dbReference>
<feature type="region of interest" description="Disordered" evidence="5">
    <location>
        <begin position="131"/>
        <end position="237"/>
    </location>
</feature>